<evidence type="ECO:0000313" key="1">
    <source>
        <dbReference type="EMBL" id="KIJ63856.1"/>
    </source>
</evidence>
<dbReference type="Gene3D" id="3.80.10.10">
    <property type="entry name" value="Ribonuclease Inhibitor"/>
    <property type="match status" value="1"/>
</dbReference>
<dbReference type="AlphaFoldDB" id="A0A0C9WED9"/>
<accession>A0A0C9WED9</accession>
<proteinExistence type="predicted"/>
<protein>
    <recommendedName>
        <fullName evidence="3">F-box domain-containing protein</fullName>
    </recommendedName>
</protein>
<dbReference type="Proteomes" id="UP000053820">
    <property type="component" value="Unassembled WGS sequence"/>
</dbReference>
<gene>
    <name evidence="1" type="ORF">HYDPIDRAFT_112834</name>
</gene>
<dbReference type="SUPFAM" id="SSF52047">
    <property type="entry name" value="RNI-like"/>
    <property type="match status" value="1"/>
</dbReference>
<keyword evidence="2" id="KW-1185">Reference proteome</keyword>
<dbReference type="HOGENOM" id="CLU_021164_0_2_1"/>
<evidence type="ECO:0000313" key="2">
    <source>
        <dbReference type="Proteomes" id="UP000053820"/>
    </source>
</evidence>
<evidence type="ECO:0008006" key="3">
    <source>
        <dbReference type="Google" id="ProtNLM"/>
    </source>
</evidence>
<dbReference type="OrthoDB" id="3543113at2759"/>
<feature type="non-terminal residue" evidence="1">
    <location>
        <position position="528"/>
    </location>
</feature>
<dbReference type="EMBL" id="KN839849">
    <property type="protein sequence ID" value="KIJ63856.1"/>
    <property type="molecule type" value="Genomic_DNA"/>
</dbReference>
<name>A0A0C9WED9_9AGAM</name>
<reference evidence="1 2" key="1">
    <citation type="submission" date="2014-04" db="EMBL/GenBank/DDBJ databases">
        <title>Evolutionary Origins and Diversification of the Mycorrhizal Mutualists.</title>
        <authorList>
            <consortium name="DOE Joint Genome Institute"/>
            <consortium name="Mycorrhizal Genomics Consortium"/>
            <person name="Kohler A."/>
            <person name="Kuo A."/>
            <person name="Nagy L.G."/>
            <person name="Floudas D."/>
            <person name="Copeland A."/>
            <person name="Barry K.W."/>
            <person name="Cichocki N."/>
            <person name="Veneault-Fourrey C."/>
            <person name="LaButti K."/>
            <person name="Lindquist E.A."/>
            <person name="Lipzen A."/>
            <person name="Lundell T."/>
            <person name="Morin E."/>
            <person name="Murat C."/>
            <person name="Riley R."/>
            <person name="Ohm R."/>
            <person name="Sun H."/>
            <person name="Tunlid A."/>
            <person name="Henrissat B."/>
            <person name="Grigoriev I.V."/>
            <person name="Hibbett D.S."/>
            <person name="Martin F."/>
        </authorList>
    </citation>
    <scope>NUCLEOTIDE SEQUENCE [LARGE SCALE GENOMIC DNA]</scope>
    <source>
        <strain evidence="1 2">MD-312</strain>
    </source>
</reference>
<sequence length="528" mass="58929">MHRCLEIPEILLEILEIVFAAKNGYPDVAGLARTCRSFNGPALDVLWCTQLSLLPLVMCFPRDVLEFSSDKRSASITVKLAKVPSVQDWERPLLHAKRIRTVEPDRQFWMVATYKLDKNILQPLLQSCPSQSLLPNLRNLSYFVLSDSGHEDASYVSLLFMVFNPSSLRSLTFRSPRGLNPDDAKGFATKLSQCCKYIESIDVSLSLPSIEPYEYVEAFASLKNLKSFGSTLLGLVDISTDSFFSYDHTLTFPYPPTPAFFGYDHTLTLPQDAFPSIRNLRLTYCSASFALQLLKSIHSTELMDINLSITGHVAVDVLRELSSAITACPSWTESMRSLMLSMASSTMSDEDVRPLLALKQLRCLCLGNTGLVLDDHLLDDMAKAWPMLEHLHLMNDTPSRSASNATLKGLVPFTRYCPNLVSVGLRLDAREIPTLSNSKDLSHPASAVEDRSAISICMDVQSEIRDSAGVAAYLLDLFPKVTLRLAGGRGGFQQAAMWQRVSRIIDDKLEQTPQPMNRLHRLLVPQDF</sequence>
<feature type="non-terminal residue" evidence="1">
    <location>
        <position position="1"/>
    </location>
</feature>
<organism evidence="1 2">
    <name type="scientific">Hydnomerulius pinastri MD-312</name>
    <dbReference type="NCBI Taxonomy" id="994086"/>
    <lineage>
        <taxon>Eukaryota</taxon>
        <taxon>Fungi</taxon>
        <taxon>Dikarya</taxon>
        <taxon>Basidiomycota</taxon>
        <taxon>Agaricomycotina</taxon>
        <taxon>Agaricomycetes</taxon>
        <taxon>Agaricomycetidae</taxon>
        <taxon>Boletales</taxon>
        <taxon>Boletales incertae sedis</taxon>
        <taxon>Leucogyrophana</taxon>
    </lineage>
</organism>
<dbReference type="InterPro" id="IPR032675">
    <property type="entry name" value="LRR_dom_sf"/>
</dbReference>